<name>A0A846MKN0_9BACL</name>
<evidence type="ECO:0000313" key="2">
    <source>
        <dbReference type="Proteomes" id="UP000532769"/>
    </source>
</evidence>
<evidence type="ECO:0000313" key="1">
    <source>
        <dbReference type="EMBL" id="NIK16206.1"/>
    </source>
</evidence>
<protein>
    <submittedName>
        <fullName evidence="1">Uncharacterized protein</fullName>
    </submittedName>
</protein>
<keyword evidence="2" id="KW-1185">Reference proteome</keyword>
<gene>
    <name evidence="1" type="ORF">BDD39_002716</name>
</gene>
<reference evidence="1 2" key="1">
    <citation type="submission" date="2020-03" db="EMBL/GenBank/DDBJ databases">
        <title>Genomic Encyclopedia of Archaeal and Bacterial Type Strains, Phase II (KMG-II): from individual species to whole genera.</title>
        <authorList>
            <person name="Goeker M."/>
        </authorList>
    </citation>
    <scope>NUCLEOTIDE SEQUENCE [LARGE SCALE GENOMIC DNA]</scope>
    <source>
        <strain evidence="1 2">DSM 4749</strain>
    </source>
</reference>
<dbReference type="AlphaFoldDB" id="A0A846MKN0"/>
<dbReference type="Proteomes" id="UP000532769">
    <property type="component" value="Unassembled WGS sequence"/>
</dbReference>
<sequence length="51" mass="6088">MYDLSLEVRTLFLHSVKKYTIGYDLYSFTFSCNLEESLPFLTKTKAREECR</sequence>
<comment type="caution">
    <text evidence="1">The sequence shown here is derived from an EMBL/GenBank/DDBJ whole genome shotgun (WGS) entry which is preliminary data.</text>
</comment>
<proteinExistence type="predicted"/>
<dbReference type="EMBL" id="JAASRS010000001">
    <property type="protein sequence ID" value="NIK16206.1"/>
    <property type="molecule type" value="Genomic_DNA"/>
</dbReference>
<accession>A0A846MKN0</accession>
<organism evidence="1 2">
    <name type="scientific">Saccharococcus thermophilus</name>
    <dbReference type="NCBI Taxonomy" id="29396"/>
    <lineage>
        <taxon>Bacteria</taxon>
        <taxon>Bacillati</taxon>
        <taxon>Bacillota</taxon>
        <taxon>Bacilli</taxon>
        <taxon>Bacillales</taxon>
        <taxon>Anoxybacillaceae</taxon>
        <taxon>Saccharococcus</taxon>
    </lineage>
</organism>